<protein>
    <submittedName>
        <fullName evidence="1">Uncharacterized protein</fullName>
    </submittedName>
</protein>
<dbReference type="PATRIC" id="fig|388467.6.peg.474"/>
<dbReference type="EMBL" id="CM002803">
    <property type="protein sequence ID" value="KEI65725.1"/>
    <property type="molecule type" value="Genomic_DNA"/>
</dbReference>
<keyword evidence="2" id="KW-1185">Reference proteome</keyword>
<evidence type="ECO:0000313" key="1">
    <source>
        <dbReference type="EMBL" id="KEI65725.1"/>
    </source>
</evidence>
<reference evidence="1 2" key="1">
    <citation type="journal article" date="2014" name="Appl. Environ. Microbiol.">
        <title>Elucidation of insertion elements encoded on plasmids and in vitro construction of shuttle vectors from the toxic cyanobacterium Planktothrix.</title>
        <authorList>
            <person name="Christiansen G."/>
            <person name="Goesmann A."/>
            <person name="Kurmayer R."/>
        </authorList>
    </citation>
    <scope>NUCLEOTIDE SEQUENCE [LARGE SCALE GENOMIC DNA]</scope>
    <source>
        <strain evidence="1 2">NIVA-CYA 126/8</strain>
    </source>
</reference>
<accession>A0A073CNZ3</accession>
<proteinExistence type="predicted"/>
<sequence length="75" mass="8782">MATTLLPLEKKLNLHTLENQLLQSALLQAETVGELTALIIDHTHLEIMQAFEQLSFSEQQRVQELWEARISRRWK</sequence>
<name>A0A073CNZ3_PLAA1</name>
<dbReference type="RefSeq" id="WP_042151820.1">
    <property type="nucleotide sequence ID" value="NZ_CM002803.1"/>
</dbReference>
<organism evidence="1 2">
    <name type="scientific">Planktothrix agardhii (strain NIVA-CYA 126/8)</name>
    <dbReference type="NCBI Taxonomy" id="388467"/>
    <lineage>
        <taxon>Bacteria</taxon>
        <taxon>Bacillati</taxon>
        <taxon>Cyanobacteriota</taxon>
        <taxon>Cyanophyceae</taxon>
        <taxon>Oscillatoriophycideae</taxon>
        <taxon>Oscillatoriales</taxon>
        <taxon>Microcoleaceae</taxon>
        <taxon>Planktothrix</taxon>
    </lineage>
</organism>
<gene>
    <name evidence="1" type="ORF">A19Y_0525</name>
</gene>
<dbReference type="HOGENOM" id="CLU_2667906_0_0_3"/>
<dbReference type="Proteomes" id="UP000027395">
    <property type="component" value="Chromosome"/>
</dbReference>
<dbReference type="STRING" id="388467.A19Y_0525"/>
<dbReference type="AlphaFoldDB" id="A0A073CNZ3"/>
<evidence type="ECO:0000313" key="2">
    <source>
        <dbReference type="Proteomes" id="UP000027395"/>
    </source>
</evidence>